<feature type="compositionally biased region" description="Basic and acidic residues" evidence="1">
    <location>
        <begin position="131"/>
        <end position="146"/>
    </location>
</feature>
<keyword evidence="3" id="KW-1185">Reference proteome</keyword>
<evidence type="ECO:0000313" key="3">
    <source>
        <dbReference type="Proteomes" id="UP001066276"/>
    </source>
</evidence>
<dbReference type="Proteomes" id="UP001066276">
    <property type="component" value="Chromosome 1_1"/>
</dbReference>
<feature type="region of interest" description="Disordered" evidence="1">
    <location>
        <begin position="17"/>
        <end position="96"/>
    </location>
</feature>
<dbReference type="EMBL" id="JANPWB010000001">
    <property type="protein sequence ID" value="KAJ1217653.1"/>
    <property type="molecule type" value="Genomic_DNA"/>
</dbReference>
<protein>
    <submittedName>
        <fullName evidence="2">Uncharacterized protein</fullName>
    </submittedName>
</protein>
<dbReference type="AlphaFoldDB" id="A0AAV7WU68"/>
<sequence>MLEVYLKRGQPGKQIHCPVPVGAWSGRRRKWPPEKRSPRAGQAKLVNRGSPPAFLTPGVASQLVERGGPRGGGVTGPERRQPRPETQEWIRPRGLGCGAARARERIARGVPGPALYRLGSPGAGAPHCPLVRREGGRTPKAMDHHGARARKRPRRNSKAPARKRYFTRTKSYLMGTDNNTMRR</sequence>
<proteinExistence type="predicted"/>
<feature type="region of interest" description="Disordered" evidence="1">
    <location>
        <begin position="114"/>
        <end position="183"/>
    </location>
</feature>
<organism evidence="2 3">
    <name type="scientific">Pleurodeles waltl</name>
    <name type="common">Iberian ribbed newt</name>
    <dbReference type="NCBI Taxonomy" id="8319"/>
    <lineage>
        <taxon>Eukaryota</taxon>
        <taxon>Metazoa</taxon>
        <taxon>Chordata</taxon>
        <taxon>Craniata</taxon>
        <taxon>Vertebrata</taxon>
        <taxon>Euteleostomi</taxon>
        <taxon>Amphibia</taxon>
        <taxon>Batrachia</taxon>
        <taxon>Caudata</taxon>
        <taxon>Salamandroidea</taxon>
        <taxon>Salamandridae</taxon>
        <taxon>Pleurodelinae</taxon>
        <taxon>Pleurodeles</taxon>
    </lineage>
</organism>
<gene>
    <name evidence="2" type="ORF">NDU88_005246</name>
</gene>
<evidence type="ECO:0000313" key="2">
    <source>
        <dbReference type="EMBL" id="KAJ1217653.1"/>
    </source>
</evidence>
<feature type="compositionally biased region" description="Basic and acidic residues" evidence="1">
    <location>
        <begin position="77"/>
        <end position="91"/>
    </location>
</feature>
<comment type="caution">
    <text evidence="2">The sequence shown here is derived from an EMBL/GenBank/DDBJ whole genome shotgun (WGS) entry which is preliminary data.</text>
</comment>
<evidence type="ECO:0000256" key="1">
    <source>
        <dbReference type="SAM" id="MobiDB-lite"/>
    </source>
</evidence>
<name>A0AAV7WU68_PLEWA</name>
<reference evidence="2" key="1">
    <citation type="journal article" date="2022" name="bioRxiv">
        <title>Sequencing and chromosome-scale assembly of the giantPleurodeles waltlgenome.</title>
        <authorList>
            <person name="Brown T."/>
            <person name="Elewa A."/>
            <person name="Iarovenko S."/>
            <person name="Subramanian E."/>
            <person name="Araus A.J."/>
            <person name="Petzold A."/>
            <person name="Susuki M."/>
            <person name="Suzuki K.-i.T."/>
            <person name="Hayashi T."/>
            <person name="Toyoda A."/>
            <person name="Oliveira C."/>
            <person name="Osipova E."/>
            <person name="Leigh N.D."/>
            <person name="Simon A."/>
            <person name="Yun M.H."/>
        </authorList>
    </citation>
    <scope>NUCLEOTIDE SEQUENCE</scope>
    <source>
        <strain evidence="2">20211129_DDA</strain>
        <tissue evidence="2">Liver</tissue>
    </source>
</reference>
<accession>A0AAV7WU68</accession>
<feature type="compositionally biased region" description="Basic residues" evidence="1">
    <location>
        <begin position="147"/>
        <end position="167"/>
    </location>
</feature>